<dbReference type="InterPro" id="IPR036890">
    <property type="entry name" value="HATPase_C_sf"/>
</dbReference>
<dbReference type="Pfam" id="PF13426">
    <property type="entry name" value="PAS_9"/>
    <property type="match status" value="2"/>
</dbReference>
<feature type="transmembrane region" description="Helical" evidence="13">
    <location>
        <begin position="246"/>
        <end position="262"/>
    </location>
</feature>
<dbReference type="SMART" id="SM00388">
    <property type="entry name" value="HisKA"/>
    <property type="match status" value="1"/>
</dbReference>
<reference evidence="18" key="1">
    <citation type="journal article" date="2019" name="Int. J. Syst. Evol. Microbiol.">
        <title>The Global Catalogue of Microorganisms (GCM) 10K type strain sequencing project: providing services to taxonomists for standard genome sequencing and annotation.</title>
        <authorList>
            <consortium name="The Broad Institute Genomics Platform"/>
            <consortium name="The Broad Institute Genome Sequencing Center for Infectious Disease"/>
            <person name="Wu L."/>
            <person name="Ma J."/>
        </authorList>
    </citation>
    <scope>NUCLEOTIDE SEQUENCE [LARGE SCALE GENOMIC DNA]</scope>
    <source>
        <strain evidence="18">JCM 18126</strain>
    </source>
</reference>
<evidence type="ECO:0000256" key="6">
    <source>
        <dbReference type="ARBA" id="ARBA00022679"/>
    </source>
</evidence>
<dbReference type="Pfam" id="PF08447">
    <property type="entry name" value="PAS_3"/>
    <property type="match status" value="1"/>
</dbReference>
<evidence type="ECO:0000256" key="5">
    <source>
        <dbReference type="ARBA" id="ARBA00022553"/>
    </source>
</evidence>
<dbReference type="SMART" id="SM00091">
    <property type="entry name" value="PAS"/>
    <property type="match status" value="3"/>
</dbReference>
<evidence type="ECO:0000256" key="2">
    <source>
        <dbReference type="ARBA" id="ARBA00004651"/>
    </source>
</evidence>
<dbReference type="PROSITE" id="PS50113">
    <property type="entry name" value="PAC"/>
    <property type="match status" value="1"/>
</dbReference>
<dbReference type="InterPro" id="IPR003594">
    <property type="entry name" value="HATPase_dom"/>
</dbReference>
<evidence type="ECO:0000259" key="16">
    <source>
        <dbReference type="PROSITE" id="PS50113"/>
    </source>
</evidence>
<dbReference type="InterPro" id="IPR007895">
    <property type="entry name" value="MASE1"/>
</dbReference>
<dbReference type="Gene3D" id="3.30.565.10">
    <property type="entry name" value="Histidine kinase-like ATPase, C-terminal domain"/>
    <property type="match status" value="1"/>
</dbReference>
<dbReference type="InterPro" id="IPR004358">
    <property type="entry name" value="Sig_transdc_His_kin-like_C"/>
</dbReference>
<proteinExistence type="predicted"/>
<sequence>MPTPGHPRSRRPLAATTDDPRAAAVRSVVFAAAFCAAVFLGRLTVMDGTSLSLVWPAAGMAVAWFAAQRQAGTRWLDLVLLSAATFGLNALTGASPALAGCFVVANIAQVLTFGALFTRWCPQVWGTGGHEPLAGVAQLVRLLAAAVLATAAGAAIGPTSVWLLTGHWSWLTALVWMTRNTVSILLIAAVAFRIGCLLTTRRQVAGGQEATIVLVSWPHRWRLLELIAALACSATAYVLVFRVFDHLPVVFPLLVLTVWVALRFDTTIVVVHDLVVGAVAVLFTLDGYGPFALVGDDAARAVVVQLFVAVLAVLGLALALGRDERDVLLARMAASTAASERLAAEAAEQRGLAEQARLQAVAAQLQAELAMAEAEARGELTQAVLETIDVGIVVAGADGRLVLFNRAAHDWHGLDVDSALDPAEHAGAYDLFAVDGTTPLAPSEIPLAAVLRDGSATGVEMVIAPAGREPITVVCSGRTMIRADGTLLGAVVVMNDVTRERRQQIALRHSEAQLQRAFDASLVGNIHLGLDGTVLRVNAAAAAMVGRSPAELHGRYWGDLLHPEDLEARRETLRAAIAEGGGGTVGGVVRHIHSDGHIVHAQVSTAVVRDEDGRPLHIASQVFDVSDRVVAEDKLRRQRDVYSRLLRALSDVGEGVLVEHGEQITYVNEAFARLTGRRAAALLTLPTSLLLVPDAEHDTWRARRGAQPGRAAASLVTALRRPDGTTVPVEAATVSLPDAGGQATLTIVRDLSERLRTQAALAASVQQLEEANRFKDDLVATLSHDLRQPLATTIGFSELLLDTWDHLSEEEKKQYLGRVRRAGHWANEMVEDILTMAQLDQGVPVAIATRIHVPALVADLLERLGADAAAVDTAGVRDVQVLADRGHVERILGNLLGNALKYGRPPLRISARRHGDQVALDVVDSGEGVPAEFVPDLFGRFTRASTGVAVEKKGTGLGLYIARTLANANGGELTYREASGGGSRFTLTLNAVQANHADELRHVLEASRLP</sequence>
<feature type="transmembrane region" description="Helical" evidence="13">
    <location>
        <begin position="139"/>
        <end position="162"/>
    </location>
</feature>
<dbReference type="SUPFAM" id="SSF55874">
    <property type="entry name" value="ATPase domain of HSP90 chaperone/DNA topoisomerase II/histidine kinase"/>
    <property type="match status" value="1"/>
</dbReference>
<evidence type="ECO:0000256" key="13">
    <source>
        <dbReference type="SAM" id="Phobius"/>
    </source>
</evidence>
<evidence type="ECO:0000256" key="7">
    <source>
        <dbReference type="ARBA" id="ARBA00022692"/>
    </source>
</evidence>
<dbReference type="EC" id="2.7.13.3" evidence="3"/>
<accession>A0ABP9HNV8</accession>
<dbReference type="InterPro" id="IPR035965">
    <property type="entry name" value="PAS-like_dom_sf"/>
</dbReference>
<dbReference type="InterPro" id="IPR003661">
    <property type="entry name" value="HisK_dim/P_dom"/>
</dbReference>
<evidence type="ECO:0000256" key="1">
    <source>
        <dbReference type="ARBA" id="ARBA00000085"/>
    </source>
</evidence>
<dbReference type="EMBL" id="BAABIL010000204">
    <property type="protein sequence ID" value="GAA4975281.1"/>
    <property type="molecule type" value="Genomic_DNA"/>
</dbReference>
<dbReference type="Pfam" id="PF00512">
    <property type="entry name" value="HisKA"/>
    <property type="match status" value="1"/>
</dbReference>
<evidence type="ECO:0000256" key="9">
    <source>
        <dbReference type="ARBA" id="ARBA00022989"/>
    </source>
</evidence>
<dbReference type="InterPro" id="IPR036097">
    <property type="entry name" value="HisK_dim/P_sf"/>
</dbReference>
<feature type="domain" description="PAC" evidence="16">
    <location>
        <begin position="585"/>
        <end position="637"/>
    </location>
</feature>
<keyword evidence="18" id="KW-1185">Reference proteome</keyword>
<dbReference type="PROSITE" id="PS50109">
    <property type="entry name" value="HIS_KIN"/>
    <property type="match status" value="1"/>
</dbReference>
<name>A0ABP9HNV8_9ACTN</name>
<dbReference type="CDD" id="cd00130">
    <property type="entry name" value="PAS"/>
    <property type="match status" value="1"/>
</dbReference>
<keyword evidence="4" id="KW-1003">Cell membrane</keyword>
<dbReference type="InterPro" id="IPR001610">
    <property type="entry name" value="PAC"/>
</dbReference>
<dbReference type="InterPro" id="IPR000014">
    <property type="entry name" value="PAS"/>
</dbReference>
<dbReference type="PRINTS" id="PR00344">
    <property type="entry name" value="BCTRLSENSOR"/>
</dbReference>
<evidence type="ECO:0000313" key="17">
    <source>
        <dbReference type="EMBL" id="GAA4975281.1"/>
    </source>
</evidence>
<dbReference type="InterPro" id="IPR013655">
    <property type="entry name" value="PAS_fold_3"/>
</dbReference>
<evidence type="ECO:0000259" key="15">
    <source>
        <dbReference type="PROSITE" id="PS50112"/>
    </source>
</evidence>
<organism evidence="17 18">
    <name type="scientific">Kineococcus glutinatus</name>
    <dbReference type="NCBI Taxonomy" id="1070872"/>
    <lineage>
        <taxon>Bacteria</taxon>
        <taxon>Bacillati</taxon>
        <taxon>Actinomycetota</taxon>
        <taxon>Actinomycetes</taxon>
        <taxon>Kineosporiales</taxon>
        <taxon>Kineosporiaceae</taxon>
        <taxon>Kineococcus</taxon>
    </lineage>
</organism>
<dbReference type="Gene3D" id="3.30.450.20">
    <property type="entry name" value="PAS domain"/>
    <property type="match status" value="3"/>
</dbReference>
<keyword evidence="7 13" id="KW-0812">Transmembrane</keyword>
<keyword evidence="5" id="KW-0597">Phosphoprotein</keyword>
<dbReference type="PANTHER" id="PTHR43711">
    <property type="entry name" value="TWO-COMPONENT HISTIDINE KINASE"/>
    <property type="match status" value="1"/>
</dbReference>
<evidence type="ECO:0000256" key="11">
    <source>
        <dbReference type="ARBA" id="ARBA00023136"/>
    </source>
</evidence>
<evidence type="ECO:0000256" key="4">
    <source>
        <dbReference type="ARBA" id="ARBA00022475"/>
    </source>
</evidence>
<feature type="domain" description="PAS" evidence="15">
    <location>
        <begin position="510"/>
        <end position="580"/>
    </location>
</feature>
<dbReference type="SUPFAM" id="SSF55785">
    <property type="entry name" value="PYP-like sensor domain (PAS domain)"/>
    <property type="match status" value="3"/>
</dbReference>
<evidence type="ECO:0000259" key="14">
    <source>
        <dbReference type="PROSITE" id="PS50109"/>
    </source>
</evidence>
<keyword evidence="6" id="KW-0808">Transferase</keyword>
<dbReference type="NCBIfam" id="TIGR00229">
    <property type="entry name" value="sensory_box"/>
    <property type="match status" value="2"/>
</dbReference>
<evidence type="ECO:0000313" key="18">
    <source>
        <dbReference type="Proteomes" id="UP001501195"/>
    </source>
</evidence>
<dbReference type="Gene3D" id="1.10.287.130">
    <property type="match status" value="1"/>
</dbReference>
<dbReference type="Pfam" id="PF05231">
    <property type="entry name" value="MASE1"/>
    <property type="match status" value="1"/>
</dbReference>
<evidence type="ECO:0000256" key="10">
    <source>
        <dbReference type="ARBA" id="ARBA00023012"/>
    </source>
</evidence>
<evidence type="ECO:0000256" key="8">
    <source>
        <dbReference type="ARBA" id="ARBA00022777"/>
    </source>
</evidence>
<feature type="transmembrane region" description="Helical" evidence="13">
    <location>
        <begin position="182"/>
        <end position="200"/>
    </location>
</feature>
<dbReference type="InterPro" id="IPR050736">
    <property type="entry name" value="Sensor_HK_Regulatory"/>
</dbReference>
<feature type="transmembrane region" description="Helical" evidence="13">
    <location>
        <begin position="49"/>
        <end position="67"/>
    </location>
</feature>
<dbReference type="Pfam" id="PF02518">
    <property type="entry name" value="HATPase_c"/>
    <property type="match status" value="1"/>
</dbReference>
<dbReference type="InterPro" id="IPR000700">
    <property type="entry name" value="PAS-assoc_C"/>
</dbReference>
<evidence type="ECO:0000256" key="12">
    <source>
        <dbReference type="SAM" id="Coils"/>
    </source>
</evidence>
<feature type="transmembrane region" description="Helical" evidence="13">
    <location>
        <begin position="274"/>
        <end position="293"/>
    </location>
</feature>
<evidence type="ECO:0000256" key="3">
    <source>
        <dbReference type="ARBA" id="ARBA00012438"/>
    </source>
</evidence>
<dbReference type="PROSITE" id="PS50112">
    <property type="entry name" value="PAS"/>
    <property type="match status" value="1"/>
</dbReference>
<feature type="domain" description="Histidine kinase" evidence="14">
    <location>
        <begin position="781"/>
        <end position="993"/>
    </location>
</feature>
<dbReference type="CDD" id="cd00082">
    <property type="entry name" value="HisKA"/>
    <property type="match status" value="1"/>
</dbReference>
<feature type="transmembrane region" description="Helical" evidence="13">
    <location>
        <begin position="299"/>
        <end position="321"/>
    </location>
</feature>
<dbReference type="PANTHER" id="PTHR43711:SF1">
    <property type="entry name" value="HISTIDINE KINASE 1"/>
    <property type="match status" value="1"/>
</dbReference>
<comment type="subcellular location">
    <subcellularLocation>
        <location evidence="2">Cell membrane</location>
        <topology evidence="2">Multi-pass membrane protein</topology>
    </subcellularLocation>
</comment>
<protein>
    <recommendedName>
        <fullName evidence="3">histidine kinase</fullName>
        <ecNumber evidence="3">2.7.13.3</ecNumber>
    </recommendedName>
</protein>
<keyword evidence="11 13" id="KW-0472">Membrane</keyword>
<feature type="transmembrane region" description="Helical" evidence="13">
    <location>
        <begin position="21"/>
        <end position="43"/>
    </location>
</feature>
<comment type="catalytic activity">
    <reaction evidence="1">
        <text>ATP + protein L-histidine = ADP + protein N-phospho-L-histidine.</text>
        <dbReference type="EC" id="2.7.13.3"/>
    </reaction>
</comment>
<keyword evidence="8" id="KW-0418">Kinase</keyword>
<dbReference type="SMART" id="SM00086">
    <property type="entry name" value="PAC"/>
    <property type="match status" value="3"/>
</dbReference>
<dbReference type="InterPro" id="IPR005467">
    <property type="entry name" value="His_kinase_dom"/>
</dbReference>
<gene>
    <name evidence="17" type="ORF">GCM10023225_15490</name>
</gene>
<keyword evidence="9 13" id="KW-1133">Transmembrane helix</keyword>
<feature type="coiled-coil region" evidence="12">
    <location>
        <begin position="355"/>
        <end position="382"/>
    </location>
</feature>
<comment type="caution">
    <text evidence="17">The sequence shown here is derived from an EMBL/GenBank/DDBJ whole genome shotgun (WGS) entry which is preliminary data.</text>
</comment>
<dbReference type="Proteomes" id="UP001501195">
    <property type="component" value="Unassembled WGS sequence"/>
</dbReference>
<dbReference type="SUPFAM" id="SSF47384">
    <property type="entry name" value="Homodimeric domain of signal transducing histidine kinase"/>
    <property type="match status" value="1"/>
</dbReference>
<keyword evidence="10" id="KW-0902">Two-component regulatory system</keyword>
<keyword evidence="12" id="KW-0175">Coiled coil</keyword>
<dbReference type="RefSeq" id="WP_345711875.1">
    <property type="nucleotide sequence ID" value="NZ_BAABIL010000204.1"/>
</dbReference>
<dbReference type="SMART" id="SM00387">
    <property type="entry name" value="HATPase_c"/>
    <property type="match status" value="1"/>
</dbReference>